<proteinExistence type="predicted"/>
<comment type="caution">
    <text evidence="1">The sequence shown here is derived from an EMBL/GenBank/DDBJ whole genome shotgun (WGS) entry which is preliminary data.</text>
</comment>
<dbReference type="EMBL" id="MU274901">
    <property type="protein sequence ID" value="KAI0093873.1"/>
    <property type="molecule type" value="Genomic_DNA"/>
</dbReference>
<evidence type="ECO:0000313" key="2">
    <source>
        <dbReference type="Proteomes" id="UP001055072"/>
    </source>
</evidence>
<reference evidence="1" key="1">
    <citation type="journal article" date="2021" name="Environ. Microbiol.">
        <title>Gene family expansions and transcriptome signatures uncover fungal adaptations to wood decay.</title>
        <authorList>
            <person name="Hage H."/>
            <person name="Miyauchi S."/>
            <person name="Viragh M."/>
            <person name="Drula E."/>
            <person name="Min B."/>
            <person name="Chaduli D."/>
            <person name="Navarro D."/>
            <person name="Favel A."/>
            <person name="Norest M."/>
            <person name="Lesage-Meessen L."/>
            <person name="Balint B."/>
            <person name="Merenyi Z."/>
            <person name="de Eugenio L."/>
            <person name="Morin E."/>
            <person name="Martinez A.T."/>
            <person name="Baldrian P."/>
            <person name="Stursova M."/>
            <person name="Martinez M.J."/>
            <person name="Novotny C."/>
            <person name="Magnuson J.K."/>
            <person name="Spatafora J.W."/>
            <person name="Maurice S."/>
            <person name="Pangilinan J."/>
            <person name="Andreopoulos W."/>
            <person name="LaButti K."/>
            <person name="Hundley H."/>
            <person name="Na H."/>
            <person name="Kuo A."/>
            <person name="Barry K."/>
            <person name="Lipzen A."/>
            <person name="Henrissat B."/>
            <person name="Riley R."/>
            <person name="Ahrendt S."/>
            <person name="Nagy L.G."/>
            <person name="Grigoriev I.V."/>
            <person name="Martin F."/>
            <person name="Rosso M.N."/>
        </authorList>
    </citation>
    <scope>NUCLEOTIDE SEQUENCE</scope>
    <source>
        <strain evidence="1">CBS 384.51</strain>
    </source>
</reference>
<protein>
    <submittedName>
        <fullName evidence="1">PAP2-domain-containing protein</fullName>
    </submittedName>
</protein>
<name>A0ACB8UHP3_9APHY</name>
<organism evidence="1 2">
    <name type="scientific">Irpex rosettiformis</name>
    <dbReference type="NCBI Taxonomy" id="378272"/>
    <lineage>
        <taxon>Eukaryota</taxon>
        <taxon>Fungi</taxon>
        <taxon>Dikarya</taxon>
        <taxon>Basidiomycota</taxon>
        <taxon>Agaricomycotina</taxon>
        <taxon>Agaricomycetes</taxon>
        <taxon>Polyporales</taxon>
        <taxon>Irpicaceae</taxon>
        <taxon>Irpex</taxon>
    </lineage>
</organism>
<sequence>MARFSLQVPKLDARDRKLALSYAVDWVIAIALAVIFFAVEKVPGYKRDFSLQDKTIQYPYAEVERVPNWALAVICFASPAVLLPIINLLTVRSKWDFHISWLGLVVSLSLTAVVSEVTKITVGRPRPDMISRCVPQPGSTDPPFGLSTSDICTADRNTYEFNDGWRSFPSGHSSLSFAGLGFLSFYLAGKLRLFDRQAYTFKVWLVITPLIGATLVAVSRTMDYRHHWQDVLSGSILGIVLSYLTYRQYYPPLHSADCHQPYPPRVRFDEPILPTHRDVDDRSSLEMYGHTENGFSHSPYHDTSDEEERTALTSQSRNTQSGVDLGTKDALSQSRPSI</sequence>
<dbReference type="Proteomes" id="UP001055072">
    <property type="component" value="Unassembled WGS sequence"/>
</dbReference>
<keyword evidence="2" id="KW-1185">Reference proteome</keyword>
<accession>A0ACB8UHP3</accession>
<gene>
    <name evidence="1" type="ORF">BDY19DRAFT_919381</name>
</gene>
<evidence type="ECO:0000313" key="1">
    <source>
        <dbReference type="EMBL" id="KAI0093873.1"/>
    </source>
</evidence>